<accession>A0AAV2GAR6</accession>
<proteinExistence type="predicted"/>
<dbReference type="Proteomes" id="UP001497516">
    <property type="component" value="Chromosome 8"/>
</dbReference>
<protein>
    <submittedName>
        <fullName evidence="1">Uncharacterized protein</fullName>
    </submittedName>
</protein>
<evidence type="ECO:0000313" key="2">
    <source>
        <dbReference type="Proteomes" id="UP001497516"/>
    </source>
</evidence>
<evidence type="ECO:0000313" key="1">
    <source>
        <dbReference type="EMBL" id="CAL1407744.1"/>
    </source>
</evidence>
<name>A0AAV2GAR6_9ROSI</name>
<dbReference type="EMBL" id="OZ034821">
    <property type="protein sequence ID" value="CAL1407744.1"/>
    <property type="molecule type" value="Genomic_DNA"/>
</dbReference>
<reference evidence="1 2" key="1">
    <citation type="submission" date="2024-04" db="EMBL/GenBank/DDBJ databases">
        <authorList>
            <person name="Fracassetti M."/>
        </authorList>
    </citation>
    <scope>NUCLEOTIDE SEQUENCE [LARGE SCALE GENOMIC DNA]</scope>
</reference>
<organism evidence="1 2">
    <name type="scientific">Linum trigynum</name>
    <dbReference type="NCBI Taxonomy" id="586398"/>
    <lineage>
        <taxon>Eukaryota</taxon>
        <taxon>Viridiplantae</taxon>
        <taxon>Streptophyta</taxon>
        <taxon>Embryophyta</taxon>
        <taxon>Tracheophyta</taxon>
        <taxon>Spermatophyta</taxon>
        <taxon>Magnoliopsida</taxon>
        <taxon>eudicotyledons</taxon>
        <taxon>Gunneridae</taxon>
        <taxon>Pentapetalae</taxon>
        <taxon>rosids</taxon>
        <taxon>fabids</taxon>
        <taxon>Malpighiales</taxon>
        <taxon>Linaceae</taxon>
        <taxon>Linum</taxon>
    </lineage>
</organism>
<gene>
    <name evidence="1" type="ORF">LTRI10_LOCUS47393</name>
</gene>
<sequence>MSTGQTCEKNNCEAKQNSIPVALTKGMKAELISDLSSIHGIRKILLVCKNKENSIPQLILHIGQGAETGRLEMKEQASIMTCENLAQRNMYEHTSFNMRWSSSLASTTRSRSLLSTTKISPWVFWK</sequence>
<dbReference type="AlphaFoldDB" id="A0AAV2GAR6"/>
<keyword evidence="2" id="KW-1185">Reference proteome</keyword>